<evidence type="ECO:0000313" key="2">
    <source>
        <dbReference type="EMBL" id="PPK88034.1"/>
    </source>
</evidence>
<dbReference type="AlphaFoldDB" id="A0A2S6I955"/>
<accession>A0A2S6I955</accession>
<organism evidence="2 3">
    <name type="scientific">Neolewinella xylanilytica</name>
    <dbReference type="NCBI Taxonomy" id="1514080"/>
    <lineage>
        <taxon>Bacteria</taxon>
        <taxon>Pseudomonadati</taxon>
        <taxon>Bacteroidota</taxon>
        <taxon>Saprospiria</taxon>
        <taxon>Saprospirales</taxon>
        <taxon>Lewinellaceae</taxon>
        <taxon>Neolewinella</taxon>
    </lineage>
</organism>
<proteinExistence type="predicted"/>
<name>A0A2S6I955_9BACT</name>
<feature type="region of interest" description="Disordered" evidence="1">
    <location>
        <begin position="25"/>
        <end position="46"/>
    </location>
</feature>
<dbReference type="OrthoDB" id="1445513at2"/>
<gene>
    <name evidence="2" type="ORF">CLV84_0997</name>
</gene>
<sequence length="218" mass="24036">MPASAALSAVLLLLLLIGCGEPGAKTPIGAPPPPRDPPATLTDREDVPDAADTLPLARIRDRYARVQRLLDGGTVRADTLRTNCRNQDGEFFLVRYFDGADLIMLRTTTGIGHAFTTKRMYFDDGTLFFAWRQDEQFGPADPPDGSEDMGWTSEYTETRYYVADGVVIRQLTKTYETQSWNDTLSSDAIPNTPVEAAEGKPFPDGEALADWKRGKVDC</sequence>
<reference evidence="2 3" key="1">
    <citation type="submission" date="2018-02" db="EMBL/GenBank/DDBJ databases">
        <title>Genomic Encyclopedia of Archaeal and Bacterial Type Strains, Phase II (KMG-II): from individual species to whole genera.</title>
        <authorList>
            <person name="Goeker M."/>
        </authorList>
    </citation>
    <scope>NUCLEOTIDE SEQUENCE [LARGE SCALE GENOMIC DNA]</scope>
    <source>
        <strain evidence="2 3">DSM 29526</strain>
    </source>
</reference>
<dbReference type="RefSeq" id="WP_104418608.1">
    <property type="nucleotide sequence ID" value="NZ_PTJC01000005.1"/>
</dbReference>
<protein>
    <submittedName>
        <fullName evidence="2">Uncharacterized protein</fullName>
    </submittedName>
</protein>
<comment type="caution">
    <text evidence="2">The sequence shown here is derived from an EMBL/GenBank/DDBJ whole genome shotgun (WGS) entry which is preliminary data.</text>
</comment>
<dbReference type="Proteomes" id="UP000237662">
    <property type="component" value="Unassembled WGS sequence"/>
</dbReference>
<evidence type="ECO:0000256" key="1">
    <source>
        <dbReference type="SAM" id="MobiDB-lite"/>
    </source>
</evidence>
<evidence type="ECO:0000313" key="3">
    <source>
        <dbReference type="Proteomes" id="UP000237662"/>
    </source>
</evidence>
<keyword evidence="3" id="KW-1185">Reference proteome</keyword>
<dbReference type="EMBL" id="PTJC01000005">
    <property type="protein sequence ID" value="PPK88034.1"/>
    <property type="molecule type" value="Genomic_DNA"/>
</dbReference>